<dbReference type="EMBL" id="OKRB01000148">
    <property type="protein sequence ID" value="SPE31215.1"/>
    <property type="molecule type" value="Genomic_DNA"/>
</dbReference>
<feature type="chain" id="PRO_5014660432" description="DUF4185 domain-containing protein" evidence="2">
    <location>
        <begin position="25"/>
        <end position="414"/>
    </location>
</feature>
<sequence length="414" mass="45959">MRFSRSHLSILLLAILLSAQGAFGQTADKAAQIISENFPPKSSDVMVSFEWVGDESAYPTPGAGDDVAPVDPASAHGVPAYGVRFGDTFPMTWADDDEIYASAGDPNWGAKWDGLDVERFSGIPPHYTITRVNAMPECRGSGGGGPKPTGMISVHGVLYLAVQNVLGKKPPAFGTRSQHGDDTTIISSRDHGKTWTPARADIKAPMFPGHIFGGPAFVNSGRDNAGAPDKYVYAVSTDQWDNGSNLRVGRVPANRIQDVGAWQWISELKSYKRPRWSSELNRATPVLTDDRRISLPEMIYIGTIKRYLLLTWRLYKDFSNSDGTELMIYAAPHPWGPFTLVHEEAMWESKDMNPYCPRIPLKWLKVNGDEIDGWMQFSGSWRKTSTEYRSHVREFRMKIARTVTITVDSAKSSR</sequence>
<dbReference type="AlphaFoldDB" id="A0A2N9M6Y6"/>
<protein>
    <recommendedName>
        <fullName evidence="3">DUF4185 domain-containing protein</fullName>
    </recommendedName>
</protein>
<dbReference type="Proteomes" id="UP000239735">
    <property type="component" value="Unassembled WGS sequence"/>
</dbReference>
<feature type="domain" description="DUF4185" evidence="3">
    <location>
        <begin position="81"/>
        <end position="290"/>
    </location>
</feature>
<dbReference type="InterPro" id="IPR025442">
    <property type="entry name" value="DUF4185"/>
</dbReference>
<dbReference type="Pfam" id="PF13810">
    <property type="entry name" value="DUF4185"/>
    <property type="match status" value="1"/>
</dbReference>
<dbReference type="OrthoDB" id="3795970at2"/>
<organism evidence="4 5">
    <name type="scientific">Candidatus Sulfuritelmatomonas gaucii</name>
    <dbReference type="NCBI Taxonomy" id="2043161"/>
    <lineage>
        <taxon>Bacteria</taxon>
        <taxon>Pseudomonadati</taxon>
        <taxon>Acidobacteriota</taxon>
        <taxon>Terriglobia</taxon>
        <taxon>Terriglobales</taxon>
        <taxon>Acidobacteriaceae</taxon>
        <taxon>Candidatus Sulfuritelmatomonas</taxon>
    </lineage>
</organism>
<feature type="region of interest" description="Disordered" evidence="1">
    <location>
        <begin position="171"/>
        <end position="191"/>
    </location>
</feature>
<name>A0A2N9M6Y6_9BACT</name>
<reference evidence="5" key="1">
    <citation type="submission" date="2018-02" db="EMBL/GenBank/DDBJ databases">
        <authorList>
            <person name="Hausmann B."/>
        </authorList>
    </citation>
    <scope>NUCLEOTIDE SEQUENCE [LARGE SCALE GENOMIC DNA]</scope>
    <source>
        <strain evidence="5">Peat soil MAG SbA5</strain>
    </source>
</reference>
<gene>
    <name evidence="4" type="ORF">SBA5_860006</name>
</gene>
<feature type="signal peptide" evidence="2">
    <location>
        <begin position="1"/>
        <end position="24"/>
    </location>
</feature>
<proteinExistence type="predicted"/>
<keyword evidence="2" id="KW-0732">Signal</keyword>
<evidence type="ECO:0000259" key="3">
    <source>
        <dbReference type="Pfam" id="PF13810"/>
    </source>
</evidence>
<evidence type="ECO:0000313" key="5">
    <source>
        <dbReference type="Proteomes" id="UP000239735"/>
    </source>
</evidence>
<evidence type="ECO:0000256" key="1">
    <source>
        <dbReference type="SAM" id="MobiDB-lite"/>
    </source>
</evidence>
<evidence type="ECO:0000256" key="2">
    <source>
        <dbReference type="SAM" id="SignalP"/>
    </source>
</evidence>
<evidence type="ECO:0000313" key="4">
    <source>
        <dbReference type="EMBL" id="SPE31215.1"/>
    </source>
</evidence>
<feature type="compositionally biased region" description="Basic and acidic residues" evidence="1">
    <location>
        <begin position="178"/>
        <end position="191"/>
    </location>
</feature>
<accession>A0A2N9M6Y6</accession>